<dbReference type="InterPro" id="IPR009003">
    <property type="entry name" value="Peptidase_S1_PA"/>
</dbReference>
<comment type="similarity">
    <text evidence="1">Belongs to the peptidase S1 family.</text>
</comment>
<keyword evidence="9" id="KW-1185">Reference proteome</keyword>
<dbReference type="SMART" id="SM00020">
    <property type="entry name" value="Tryp_SPc"/>
    <property type="match status" value="1"/>
</dbReference>
<dbReference type="PhylomeDB" id="A7S8Y5"/>
<dbReference type="PROSITE" id="PS00134">
    <property type="entry name" value="TRYPSIN_HIS"/>
    <property type="match status" value="1"/>
</dbReference>
<dbReference type="InterPro" id="IPR001314">
    <property type="entry name" value="Peptidase_S1A"/>
</dbReference>
<dbReference type="GO" id="GO:0006508">
    <property type="term" value="P:proteolysis"/>
    <property type="evidence" value="ECO:0007669"/>
    <property type="project" value="UniProtKB-KW"/>
</dbReference>
<dbReference type="HOGENOM" id="CLU_006842_0_4_1"/>
<evidence type="ECO:0000313" key="9">
    <source>
        <dbReference type="Proteomes" id="UP000001593"/>
    </source>
</evidence>
<evidence type="ECO:0000256" key="6">
    <source>
        <dbReference type="RuleBase" id="RU363034"/>
    </source>
</evidence>
<protein>
    <recommendedName>
        <fullName evidence="7">Peptidase S1 domain-containing protein</fullName>
    </recommendedName>
</protein>
<dbReference type="SUPFAM" id="SSF50494">
    <property type="entry name" value="Trypsin-like serine proteases"/>
    <property type="match status" value="1"/>
</dbReference>
<keyword evidence="3 6" id="KW-0378">Hydrolase</keyword>
<organism evidence="8 9">
    <name type="scientific">Nematostella vectensis</name>
    <name type="common">Starlet sea anemone</name>
    <dbReference type="NCBI Taxonomy" id="45351"/>
    <lineage>
        <taxon>Eukaryota</taxon>
        <taxon>Metazoa</taxon>
        <taxon>Cnidaria</taxon>
        <taxon>Anthozoa</taxon>
        <taxon>Hexacorallia</taxon>
        <taxon>Actiniaria</taxon>
        <taxon>Edwardsiidae</taxon>
        <taxon>Nematostella</taxon>
    </lineage>
</organism>
<evidence type="ECO:0000256" key="2">
    <source>
        <dbReference type="ARBA" id="ARBA00022670"/>
    </source>
</evidence>
<evidence type="ECO:0000256" key="4">
    <source>
        <dbReference type="ARBA" id="ARBA00022825"/>
    </source>
</evidence>
<dbReference type="Gene3D" id="2.40.10.10">
    <property type="entry name" value="Trypsin-like serine proteases"/>
    <property type="match status" value="3"/>
</dbReference>
<dbReference type="PRINTS" id="PR00722">
    <property type="entry name" value="CHYMOTRYPSIN"/>
</dbReference>
<accession>A7S8Y5</accession>
<dbReference type="InParanoid" id="A7S8Y5"/>
<dbReference type="FunFam" id="2.40.10.10:FF:000077">
    <property type="entry name" value="Predicted protein"/>
    <property type="match status" value="1"/>
</dbReference>
<evidence type="ECO:0000313" key="8">
    <source>
        <dbReference type="EMBL" id="EDO39812.1"/>
    </source>
</evidence>
<dbReference type="MEROPS" id="S01.439"/>
<dbReference type="GO" id="GO:0004252">
    <property type="term" value="F:serine-type endopeptidase activity"/>
    <property type="evidence" value="ECO:0007669"/>
    <property type="project" value="InterPro"/>
</dbReference>
<dbReference type="InterPro" id="IPR043504">
    <property type="entry name" value="Peptidase_S1_PA_chymotrypsin"/>
</dbReference>
<dbReference type="eggNOG" id="KOG3627">
    <property type="taxonomic scope" value="Eukaryota"/>
</dbReference>
<dbReference type="PANTHER" id="PTHR24252:SF7">
    <property type="entry name" value="HYALIN"/>
    <property type="match status" value="1"/>
</dbReference>
<dbReference type="STRING" id="45351.A7S8Y5"/>
<evidence type="ECO:0000256" key="1">
    <source>
        <dbReference type="ARBA" id="ARBA00007664"/>
    </source>
</evidence>
<gene>
    <name evidence="8" type="ORF">NEMVEDRAFT_v1g109239</name>
</gene>
<dbReference type="PANTHER" id="PTHR24252">
    <property type="entry name" value="ACROSIN-RELATED"/>
    <property type="match status" value="1"/>
</dbReference>
<dbReference type="CDD" id="cd00190">
    <property type="entry name" value="Tryp_SPc"/>
    <property type="match status" value="1"/>
</dbReference>
<feature type="domain" description="Peptidase S1" evidence="7">
    <location>
        <begin position="4"/>
        <end position="237"/>
    </location>
</feature>
<dbReference type="EMBL" id="DS469600">
    <property type="protein sequence ID" value="EDO39812.1"/>
    <property type="molecule type" value="Genomic_DNA"/>
</dbReference>
<dbReference type="Pfam" id="PF00089">
    <property type="entry name" value="Trypsin"/>
    <property type="match status" value="1"/>
</dbReference>
<keyword evidence="4 6" id="KW-0720">Serine protease</keyword>
<evidence type="ECO:0000256" key="3">
    <source>
        <dbReference type="ARBA" id="ARBA00022801"/>
    </source>
</evidence>
<dbReference type="GO" id="GO:0008236">
    <property type="term" value="F:serine-type peptidase activity"/>
    <property type="evidence" value="ECO:0000318"/>
    <property type="project" value="GO_Central"/>
</dbReference>
<keyword evidence="5" id="KW-1015">Disulfide bond</keyword>
<dbReference type="AlphaFoldDB" id="A7S8Y5"/>
<evidence type="ECO:0000256" key="5">
    <source>
        <dbReference type="ARBA" id="ARBA00023157"/>
    </source>
</evidence>
<reference evidence="8 9" key="1">
    <citation type="journal article" date="2007" name="Science">
        <title>Sea anemone genome reveals ancestral eumetazoan gene repertoire and genomic organization.</title>
        <authorList>
            <person name="Putnam N.H."/>
            <person name="Srivastava M."/>
            <person name="Hellsten U."/>
            <person name="Dirks B."/>
            <person name="Chapman J."/>
            <person name="Salamov A."/>
            <person name="Terry A."/>
            <person name="Shapiro H."/>
            <person name="Lindquist E."/>
            <person name="Kapitonov V.V."/>
            <person name="Jurka J."/>
            <person name="Genikhovich G."/>
            <person name="Grigoriev I.V."/>
            <person name="Lucas S.M."/>
            <person name="Steele R.E."/>
            <person name="Finnerty J.R."/>
            <person name="Technau U."/>
            <person name="Martindale M.Q."/>
            <person name="Rokhsar D.S."/>
        </authorList>
    </citation>
    <scope>NUCLEOTIDE SEQUENCE [LARGE SCALE GENOMIC DNA]</scope>
    <source>
        <strain evidence="9">CH2 X CH6</strain>
    </source>
</reference>
<dbReference type="InterPro" id="IPR001254">
    <property type="entry name" value="Trypsin_dom"/>
</dbReference>
<proteinExistence type="inferred from homology"/>
<dbReference type="PROSITE" id="PS00135">
    <property type="entry name" value="TRYPSIN_SER"/>
    <property type="match status" value="1"/>
</dbReference>
<sequence>LSRIVGGSTAPPGAWPWQVMLIYNSGRQFCGGTLVTPEWVITAAHCVVDKNPASIQVRLGAQNRTSPDPSVEMRISIRSIHNHPDYGSPKRSSNDIALLRLSRPTILTHRINLACMPNDTVHFPNGTMCYITGWGTLSSGGSQPEALNQAVVPLRTRSECERSYPGKISADMICAGNPEGGVDTCQGDSGGPLVCQHGNQWFLTGVTSWGHGCAFAGKYGVYAGVQQLKQWVFHVMTNAP</sequence>
<evidence type="ECO:0000259" key="7">
    <source>
        <dbReference type="PROSITE" id="PS50240"/>
    </source>
</evidence>
<dbReference type="InterPro" id="IPR018114">
    <property type="entry name" value="TRYPSIN_HIS"/>
</dbReference>
<dbReference type="InterPro" id="IPR033116">
    <property type="entry name" value="TRYPSIN_SER"/>
</dbReference>
<dbReference type="KEGG" id="nve:5511506"/>
<keyword evidence="2 6" id="KW-0645">Protease</keyword>
<feature type="non-terminal residue" evidence="8">
    <location>
        <position position="1"/>
    </location>
</feature>
<dbReference type="Proteomes" id="UP000001593">
    <property type="component" value="Unassembled WGS sequence"/>
</dbReference>
<dbReference type="PROSITE" id="PS50240">
    <property type="entry name" value="TRYPSIN_DOM"/>
    <property type="match status" value="1"/>
</dbReference>
<name>A7S8Y5_NEMVE</name>